<dbReference type="Proteomes" id="UP000276215">
    <property type="component" value="Unassembled WGS sequence"/>
</dbReference>
<feature type="transmembrane region" description="Helical" evidence="1">
    <location>
        <begin position="12"/>
        <end position="34"/>
    </location>
</feature>
<evidence type="ECO:0008006" key="4">
    <source>
        <dbReference type="Google" id="ProtNLM"/>
    </source>
</evidence>
<feature type="transmembrane region" description="Helical" evidence="1">
    <location>
        <begin position="46"/>
        <end position="71"/>
    </location>
</feature>
<keyword evidence="1" id="KW-0812">Transmembrane</keyword>
<evidence type="ECO:0000256" key="1">
    <source>
        <dbReference type="SAM" id="Phobius"/>
    </source>
</evidence>
<dbReference type="AlphaFoldDB" id="A0A3N4JH17"/>
<evidence type="ECO:0000313" key="3">
    <source>
        <dbReference type="Proteomes" id="UP000276215"/>
    </source>
</evidence>
<sequence>MGGFFGSGGKMSFFVLFCRGERGVCGMGGLVYCFGGFCSRFWISRYVVVVVIVFGGMGWVEWASIVSILILTPPKINFFFPSSHSNYSSLLLLTPSRSQERGRSKNMVSNLPSNYNITFFHPNHKISCDPPSPQGL</sequence>
<keyword evidence="3" id="KW-1185">Reference proteome</keyword>
<protein>
    <recommendedName>
        <fullName evidence="4">Transmembrane protein</fullName>
    </recommendedName>
</protein>
<reference evidence="2 3" key="1">
    <citation type="journal article" date="2018" name="Nat. Ecol. Evol.">
        <title>Pezizomycetes genomes reveal the molecular basis of ectomycorrhizal truffle lifestyle.</title>
        <authorList>
            <person name="Murat C."/>
            <person name="Payen T."/>
            <person name="Noel B."/>
            <person name="Kuo A."/>
            <person name="Morin E."/>
            <person name="Chen J."/>
            <person name="Kohler A."/>
            <person name="Krizsan K."/>
            <person name="Balestrini R."/>
            <person name="Da Silva C."/>
            <person name="Montanini B."/>
            <person name="Hainaut M."/>
            <person name="Levati E."/>
            <person name="Barry K.W."/>
            <person name="Belfiori B."/>
            <person name="Cichocki N."/>
            <person name="Clum A."/>
            <person name="Dockter R.B."/>
            <person name="Fauchery L."/>
            <person name="Guy J."/>
            <person name="Iotti M."/>
            <person name="Le Tacon F."/>
            <person name="Lindquist E.A."/>
            <person name="Lipzen A."/>
            <person name="Malagnac F."/>
            <person name="Mello A."/>
            <person name="Molinier V."/>
            <person name="Miyauchi S."/>
            <person name="Poulain J."/>
            <person name="Riccioni C."/>
            <person name="Rubini A."/>
            <person name="Sitrit Y."/>
            <person name="Splivallo R."/>
            <person name="Traeger S."/>
            <person name="Wang M."/>
            <person name="Zifcakova L."/>
            <person name="Wipf D."/>
            <person name="Zambonelli A."/>
            <person name="Paolocci F."/>
            <person name="Nowrousian M."/>
            <person name="Ottonello S."/>
            <person name="Baldrian P."/>
            <person name="Spatafora J.W."/>
            <person name="Henrissat B."/>
            <person name="Nagy L.G."/>
            <person name="Aury J.M."/>
            <person name="Wincker P."/>
            <person name="Grigoriev I.V."/>
            <person name="Bonfante P."/>
            <person name="Martin F.M."/>
        </authorList>
    </citation>
    <scope>NUCLEOTIDE SEQUENCE [LARGE SCALE GENOMIC DNA]</scope>
    <source>
        <strain evidence="2 3">120613-1</strain>
    </source>
</reference>
<dbReference type="EMBL" id="ML120413">
    <property type="protein sequence ID" value="RPA96567.1"/>
    <property type="molecule type" value="Genomic_DNA"/>
</dbReference>
<keyword evidence="1" id="KW-0472">Membrane</keyword>
<evidence type="ECO:0000313" key="2">
    <source>
        <dbReference type="EMBL" id="RPA96567.1"/>
    </source>
</evidence>
<organism evidence="2 3">
    <name type="scientific">Choiromyces venosus 120613-1</name>
    <dbReference type="NCBI Taxonomy" id="1336337"/>
    <lineage>
        <taxon>Eukaryota</taxon>
        <taxon>Fungi</taxon>
        <taxon>Dikarya</taxon>
        <taxon>Ascomycota</taxon>
        <taxon>Pezizomycotina</taxon>
        <taxon>Pezizomycetes</taxon>
        <taxon>Pezizales</taxon>
        <taxon>Tuberaceae</taxon>
        <taxon>Choiromyces</taxon>
    </lineage>
</organism>
<keyword evidence="1" id="KW-1133">Transmembrane helix</keyword>
<proteinExistence type="predicted"/>
<name>A0A3N4JH17_9PEZI</name>
<accession>A0A3N4JH17</accession>
<gene>
    <name evidence="2" type="ORF">L873DRAFT_1218574</name>
</gene>